<keyword evidence="3" id="KW-0722">Serine protease inhibitor</keyword>
<evidence type="ECO:0000256" key="4">
    <source>
        <dbReference type="SAM" id="MobiDB-lite"/>
    </source>
</evidence>
<reference evidence="6 7" key="1">
    <citation type="journal article" date="2018" name="Cell">
        <title>The Chara Genome: Secondary Complexity and Implications for Plant Terrestrialization.</title>
        <authorList>
            <person name="Nishiyama T."/>
            <person name="Sakayama H."/>
            <person name="Vries J.D."/>
            <person name="Buschmann H."/>
            <person name="Saint-Marcoux D."/>
            <person name="Ullrich K.K."/>
            <person name="Haas F.B."/>
            <person name="Vanderstraeten L."/>
            <person name="Becker D."/>
            <person name="Lang D."/>
            <person name="Vosolsobe S."/>
            <person name="Rombauts S."/>
            <person name="Wilhelmsson P.K.I."/>
            <person name="Janitza P."/>
            <person name="Kern R."/>
            <person name="Heyl A."/>
            <person name="Rumpler F."/>
            <person name="Villalobos L.I.A.C."/>
            <person name="Clay J.M."/>
            <person name="Skokan R."/>
            <person name="Toyoda A."/>
            <person name="Suzuki Y."/>
            <person name="Kagoshima H."/>
            <person name="Schijlen E."/>
            <person name="Tajeshwar N."/>
            <person name="Catarino B."/>
            <person name="Hetherington A.J."/>
            <person name="Saltykova A."/>
            <person name="Bonnot C."/>
            <person name="Breuninger H."/>
            <person name="Symeonidi A."/>
            <person name="Radhakrishnan G.V."/>
            <person name="Van Nieuwerburgh F."/>
            <person name="Deforce D."/>
            <person name="Chang C."/>
            <person name="Karol K.G."/>
            <person name="Hedrich R."/>
            <person name="Ulvskov P."/>
            <person name="Glockner G."/>
            <person name="Delwiche C.F."/>
            <person name="Petrasek J."/>
            <person name="Van de Peer Y."/>
            <person name="Friml J."/>
            <person name="Beilby M."/>
            <person name="Dolan L."/>
            <person name="Kohara Y."/>
            <person name="Sugano S."/>
            <person name="Fujiyama A."/>
            <person name="Delaux P.-M."/>
            <person name="Quint M."/>
            <person name="TheiBen G."/>
            <person name="Hagemann M."/>
            <person name="Harholt J."/>
            <person name="Dunand C."/>
            <person name="Zachgo S."/>
            <person name="Langdale J."/>
            <person name="Maumus F."/>
            <person name="Straeten D.V.D."/>
            <person name="Gould S.B."/>
            <person name="Rensing S.A."/>
        </authorList>
    </citation>
    <scope>NUCLEOTIDE SEQUENCE [LARGE SCALE GENOMIC DNA]</scope>
    <source>
        <strain evidence="6 7">S276</strain>
    </source>
</reference>
<evidence type="ECO:0000256" key="2">
    <source>
        <dbReference type="ARBA" id="ARBA00022690"/>
    </source>
</evidence>
<feature type="compositionally biased region" description="Basic and acidic residues" evidence="4">
    <location>
        <begin position="327"/>
        <end position="336"/>
    </location>
</feature>
<evidence type="ECO:0000256" key="3">
    <source>
        <dbReference type="ARBA" id="ARBA00022900"/>
    </source>
</evidence>
<dbReference type="PANTHER" id="PTHR14049:SF9">
    <property type="entry name" value="PROCOLLAGEN-PROLINE 3-DIOXYGENASE"/>
    <property type="match status" value="1"/>
</dbReference>
<dbReference type="Pfam" id="PF00280">
    <property type="entry name" value="potato_inhibit"/>
    <property type="match status" value="1"/>
</dbReference>
<dbReference type="PANTHER" id="PTHR14049">
    <property type="entry name" value="LEPRECAN 1"/>
    <property type="match status" value="1"/>
</dbReference>
<accession>A0A388KU26</accession>
<name>A0A388KU26_CHABU</name>
<dbReference type="PROSITE" id="PS51471">
    <property type="entry name" value="FE2OG_OXY"/>
    <property type="match status" value="1"/>
</dbReference>
<dbReference type="AlphaFoldDB" id="A0A388KU26"/>
<protein>
    <recommendedName>
        <fullName evidence="5">Fe2OG dioxygenase domain-containing protein</fullName>
    </recommendedName>
</protein>
<dbReference type="InterPro" id="IPR044862">
    <property type="entry name" value="Pro_4_hyd_alph_FE2OG_OXY"/>
</dbReference>
<dbReference type="GO" id="GO:0004867">
    <property type="term" value="F:serine-type endopeptidase inhibitor activity"/>
    <property type="evidence" value="ECO:0007669"/>
    <property type="project" value="UniProtKB-KW"/>
</dbReference>
<dbReference type="PROSITE" id="PS00285">
    <property type="entry name" value="POTATO_INHIBITOR"/>
    <property type="match status" value="1"/>
</dbReference>
<dbReference type="InterPro" id="IPR005123">
    <property type="entry name" value="Oxoglu/Fe-dep_dioxygenase_dom"/>
</dbReference>
<feature type="region of interest" description="Disordered" evidence="4">
    <location>
        <begin position="502"/>
        <end position="529"/>
    </location>
</feature>
<evidence type="ECO:0000313" key="6">
    <source>
        <dbReference type="EMBL" id="GBG73539.1"/>
    </source>
</evidence>
<feature type="domain" description="Fe2OG dioxygenase" evidence="5">
    <location>
        <begin position="3"/>
        <end position="108"/>
    </location>
</feature>
<feature type="region of interest" description="Disordered" evidence="4">
    <location>
        <begin position="251"/>
        <end position="360"/>
    </location>
</feature>
<sequence length="695" mass="77012">MESHFDCEFELFVEFTGLISWSRGANLGWHHDSNRPYLKQRDFSAVCYLSDYGKDFTGGLFHFRDGEPETIVPKAGRLAIYTADEMNVHGVDRVDSGERSTITIWFSKDKSFDEDAAVLPRLVSYCAAQAAANVTLGRTDEHGRNSCIERSEGVRHRGEELTRALFPRPGKQEHIGGGGGGGGDVVELTKNVVLQMHGGKDGESVADEYDMLLSADVPLPFELSSKLYWVQDDYGFEPMIERLSVQSNPIDVDQQLTDIHGGYQGDREESREDRGGGNAESRDAVHAGKGQGVTRGVVDSVDERLSGVSRGDSPTSESRYGGRGAMRLREQGIGREDEGDVGGENGGGLGRENEQGFARESEQPGFDLRWWKLQQMHMYLAPSNLERDGGHGREVVANTKERSGSAPTDMSGFRLMWTGQKTICFRFVSPLHALQIACFCEFHFKSELGALCSCVIVDQTNITETAQDMRQSLRPIVERTPPAGQRQPHSFHVQWERNDFSGGSKNGSAAEEPGNEKKSVDGGGEQRQKPLPCWNHRDLCPGMRMVVAEWTRYAFDNSRKLQKSVEQRIEKGTRARVFFAAICAVGVEGEEMKWSLLCLVLLLASAMAALAGDVADGERREGNIRTVTDYSTKTSWPEVVGMTGDDAKRKIKDERPDLLTFVVHHKSSMILDYRLDRVRILVDGSSKVVTTPSIG</sequence>
<evidence type="ECO:0000256" key="1">
    <source>
        <dbReference type="ARBA" id="ARBA00008210"/>
    </source>
</evidence>
<dbReference type="Gramene" id="GBG73539">
    <property type="protein sequence ID" value="GBG73539"/>
    <property type="gene ID" value="CBR_g16882"/>
</dbReference>
<dbReference type="OrthoDB" id="2021044at2759"/>
<gene>
    <name evidence="6" type="ORF">CBR_g16882</name>
</gene>
<keyword evidence="7" id="KW-1185">Reference proteome</keyword>
<dbReference type="EMBL" id="BFEA01000185">
    <property type="protein sequence ID" value="GBG73539.1"/>
    <property type="molecule type" value="Genomic_DNA"/>
</dbReference>
<dbReference type="InterPro" id="IPR039575">
    <property type="entry name" value="P3H"/>
</dbReference>
<dbReference type="Gene3D" id="3.30.10.10">
    <property type="entry name" value="Trypsin Inhibitor V, subunit A"/>
    <property type="match status" value="1"/>
</dbReference>
<evidence type="ECO:0000313" key="7">
    <source>
        <dbReference type="Proteomes" id="UP000265515"/>
    </source>
</evidence>
<dbReference type="Proteomes" id="UP000265515">
    <property type="component" value="Unassembled WGS sequence"/>
</dbReference>
<keyword evidence="2" id="KW-0646">Protease inhibitor</keyword>
<comment type="similarity">
    <text evidence="1">Belongs to the protease inhibitor I13 (potato type I serine protease inhibitor) family.</text>
</comment>
<organism evidence="6 7">
    <name type="scientific">Chara braunii</name>
    <name type="common">Braun's stonewort</name>
    <dbReference type="NCBI Taxonomy" id="69332"/>
    <lineage>
        <taxon>Eukaryota</taxon>
        <taxon>Viridiplantae</taxon>
        <taxon>Streptophyta</taxon>
        <taxon>Charophyceae</taxon>
        <taxon>Charales</taxon>
        <taxon>Characeae</taxon>
        <taxon>Chara</taxon>
    </lineage>
</organism>
<proteinExistence type="inferred from homology"/>
<dbReference type="GO" id="GO:0032963">
    <property type="term" value="P:collagen metabolic process"/>
    <property type="evidence" value="ECO:0007669"/>
    <property type="project" value="InterPro"/>
</dbReference>
<feature type="compositionally biased region" description="Basic and acidic residues" evidence="4">
    <location>
        <begin position="265"/>
        <end position="286"/>
    </location>
</feature>
<dbReference type="Pfam" id="PF13640">
    <property type="entry name" value="2OG-FeII_Oxy_3"/>
    <property type="match status" value="1"/>
</dbReference>
<dbReference type="GO" id="GO:0009611">
    <property type="term" value="P:response to wounding"/>
    <property type="evidence" value="ECO:0007669"/>
    <property type="project" value="InterPro"/>
</dbReference>
<dbReference type="STRING" id="69332.A0A388KU26"/>
<evidence type="ECO:0000259" key="5">
    <source>
        <dbReference type="PROSITE" id="PS51471"/>
    </source>
</evidence>
<feature type="compositionally biased region" description="Basic and acidic residues" evidence="4">
    <location>
        <begin position="351"/>
        <end position="360"/>
    </location>
</feature>
<dbReference type="InterPro" id="IPR036354">
    <property type="entry name" value="Prot_inh_pot1_sf"/>
</dbReference>
<dbReference type="SUPFAM" id="SSF54654">
    <property type="entry name" value="CI-2 family of serine protease inhibitors"/>
    <property type="match status" value="1"/>
</dbReference>
<dbReference type="Gene3D" id="2.60.120.620">
    <property type="entry name" value="q2cbj1_9rhob like domain"/>
    <property type="match status" value="1"/>
</dbReference>
<feature type="compositionally biased region" description="Basic and acidic residues" evidence="4">
    <location>
        <begin position="514"/>
        <end position="528"/>
    </location>
</feature>
<comment type="caution">
    <text evidence="6">The sequence shown here is derived from an EMBL/GenBank/DDBJ whole genome shotgun (WGS) entry which is preliminary data.</text>
</comment>
<dbReference type="InterPro" id="IPR000864">
    <property type="entry name" value="Prot_inh_pot1"/>
</dbReference>